<evidence type="ECO:0000313" key="2">
    <source>
        <dbReference type="Proteomes" id="UP001162483"/>
    </source>
</evidence>
<protein>
    <submittedName>
        <fullName evidence="1">Uncharacterized protein</fullName>
    </submittedName>
</protein>
<reference evidence="1" key="1">
    <citation type="submission" date="2023-05" db="EMBL/GenBank/DDBJ databases">
        <authorList>
            <person name="Stuckert A."/>
        </authorList>
    </citation>
    <scope>NUCLEOTIDE SEQUENCE</scope>
</reference>
<comment type="caution">
    <text evidence="1">The sequence shown here is derived from an EMBL/GenBank/DDBJ whole genome shotgun (WGS) entry which is preliminary data.</text>
</comment>
<dbReference type="EMBL" id="CATNWA010016402">
    <property type="protein sequence ID" value="CAI9592360.1"/>
    <property type="molecule type" value="Genomic_DNA"/>
</dbReference>
<accession>A0ABN9F5N8</accession>
<name>A0ABN9F5N8_9NEOB</name>
<keyword evidence="2" id="KW-1185">Reference proteome</keyword>
<sequence length="67" mass="7629">MTERGQRMQCAEVANCLQSQWLKTSKLCVAFRELHGMGFHGKVAASKPYITKCNAKFWMQCCKACCH</sequence>
<evidence type="ECO:0000313" key="1">
    <source>
        <dbReference type="EMBL" id="CAI9592360.1"/>
    </source>
</evidence>
<proteinExistence type="predicted"/>
<organism evidence="1 2">
    <name type="scientific">Staurois parvus</name>
    <dbReference type="NCBI Taxonomy" id="386267"/>
    <lineage>
        <taxon>Eukaryota</taxon>
        <taxon>Metazoa</taxon>
        <taxon>Chordata</taxon>
        <taxon>Craniata</taxon>
        <taxon>Vertebrata</taxon>
        <taxon>Euteleostomi</taxon>
        <taxon>Amphibia</taxon>
        <taxon>Batrachia</taxon>
        <taxon>Anura</taxon>
        <taxon>Neobatrachia</taxon>
        <taxon>Ranoidea</taxon>
        <taxon>Ranidae</taxon>
        <taxon>Staurois</taxon>
    </lineage>
</organism>
<gene>
    <name evidence="1" type="ORF">SPARVUS_LOCUS11359802</name>
</gene>
<dbReference type="Proteomes" id="UP001162483">
    <property type="component" value="Unassembled WGS sequence"/>
</dbReference>